<keyword evidence="1" id="KW-0732">Signal</keyword>
<organism evidence="3 4">
    <name type="scientific">Rheinheimera tangshanensis</name>
    <dbReference type="NCBI Taxonomy" id="400153"/>
    <lineage>
        <taxon>Bacteria</taxon>
        <taxon>Pseudomonadati</taxon>
        <taxon>Pseudomonadota</taxon>
        <taxon>Gammaproteobacteria</taxon>
        <taxon>Chromatiales</taxon>
        <taxon>Chromatiaceae</taxon>
        <taxon>Rheinheimera</taxon>
    </lineage>
</organism>
<evidence type="ECO:0000256" key="1">
    <source>
        <dbReference type="SAM" id="SignalP"/>
    </source>
</evidence>
<dbReference type="InterPro" id="IPR032466">
    <property type="entry name" value="Metal_Hydrolase"/>
</dbReference>
<proteinExistence type="predicted"/>
<dbReference type="InterPro" id="IPR011059">
    <property type="entry name" value="Metal-dep_hydrolase_composite"/>
</dbReference>
<dbReference type="OrthoDB" id="6190564at2"/>
<dbReference type="PANTHER" id="PTHR43135">
    <property type="entry name" value="ALPHA-D-RIBOSE 1-METHYLPHOSPHONATE 5-TRIPHOSPHATE DIPHOSPHATASE"/>
    <property type="match status" value="1"/>
</dbReference>
<protein>
    <submittedName>
        <fullName evidence="3">Amidohydrolase family protein</fullName>
    </submittedName>
</protein>
<dbReference type="RefSeq" id="WP_147903250.1">
    <property type="nucleotide sequence ID" value="NZ_BAAAGC010000017.1"/>
</dbReference>
<dbReference type="InterPro" id="IPR006680">
    <property type="entry name" value="Amidohydro-rel"/>
</dbReference>
<feature type="signal peptide" evidence="1">
    <location>
        <begin position="1"/>
        <end position="25"/>
    </location>
</feature>
<keyword evidence="4" id="KW-1185">Reference proteome</keyword>
<dbReference type="PANTHER" id="PTHR43135:SF3">
    <property type="entry name" value="ALPHA-D-RIBOSE 1-METHYLPHOSPHONATE 5-TRIPHOSPHATE DIPHOSPHATASE"/>
    <property type="match status" value="1"/>
</dbReference>
<name>A0A5C8M3K7_9GAMM</name>
<dbReference type="Gene3D" id="3.20.20.140">
    <property type="entry name" value="Metal-dependent hydrolases"/>
    <property type="match status" value="1"/>
</dbReference>
<evidence type="ECO:0000313" key="4">
    <source>
        <dbReference type="Proteomes" id="UP000321814"/>
    </source>
</evidence>
<dbReference type="InterPro" id="IPR051781">
    <property type="entry name" value="Metallo-dep_Hydrolase"/>
</dbReference>
<accession>A0A5C8M3K7</accession>
<dbReference type="Gene3D" id="2.30.40.10">
    <property type="entry name" value="Urease, subunit C, domain 1"/>
    <property type="match status" value="1"/>
</dbReference>
<evidence type="ECO:0000313" key="3">
    <source>
        <dbReference type="EMBL" id="TXK81990.1"/>
    </source>
</evidence>
<feature type="domain" description="Amidohydrolase-related" evidence="2">
    <location>
        <begin position="80"/>
        <end position="455"/>
    </location>
</feature>
<gene>
    <name evidence="3" type="ORF">FU839_03640</name>
</gene>
<dbReference type="PROSITE" id="PS51257">
    <property type="entry name" value="PROKAR_LIPOPROTEIN"/>
    <property type="match status" value="1"/>
</dbReference>
<dbReference type="Pfam" id="PF01979">
    <property type="entry name" value="Amidohydro_1"/>
    <property type="match status" value="1"/>
</dbReference>
<dbReference type="SUPFAM" id="SSF51556">
    <property type="entry name" value="Metallo-dependent hydrolases"/>
    <property type="match status" value="1"/>
</dbReference>
<evidence type="ECO:0000259" key="2">
    <source>
        <dbReference type="Pfam" id="PF01979"/>
    </source>
</evidence>
<keyword evidence="3" id="KW-0378">Hydrolase</keyword>
<sequence>MKLIRLSLIATAALALFSCTPKATAPLLVLHNIQWVDVTTGQLVQDQLLVIQQDRIQAILPEAKLTDYPQAQQLDGGGRYLIPGLWDMHVHFEGRDLVEDNKLLLPVYLAYGITGVREAASNLAPVVLNWRELVNQQKLLGPKIFTAGQKFEGINSLWDGDLEIGSEADMLAGMDKLQQMQVDFIKITENTLQPDLYLATIKEAKKRSLLVSSHVPYGTSIEQLAEAGLSSIEHASYLLRLGFADEAAVAAQVRAGTLTNQQAAEHYKTGFDQQQALQGYRMLKQLNVAVTPTLIGGRQLAHLHDTDHSHDEFLKYLTKDFTSNYQWRIDRMANETPEQQQQRKDKEQLIASQLPYLQQAGITLLAGSDSAALNTYVYPAQALHDELELFQQAGLTPAQILQTATINGARFMHQDKDYGSIAVGKKADLVLLNQNPLLDIKASRSIDTLLYQGKVYNRATLDQLLQQAEQRKLELEQKTGS</sequence>
<dbReference type="GO" id="GO:0016810">
    <property type="term" value="F:hydrolase activity, acting on carbon-nitrogen (but not peptide) bonds"/>
    <property type="evidence" value="ECO:0007669"/>
    <property type="project" value="InterPro"/>
</dbReference>
<reference evidence="3 4" key="1">
    <citation type="submission" date="2019-08" db="EMBL/GenBank/DDBJ databases">
        <title>Draft genome analysis of Rheinheimera tangshanensis isolated from the roots of fresh rice plants (Oryza sativa).</title>
        <authorList>
            <person name="Yu Q."/>
            <person name="Qi Y."/>
            <person name="Zhang H."/>
            <person name="Pu J."/>
        </authorList>
    </citation>
    <scope>NUCLEOTIDE SEQUENCE [LARGE SCALE GENOMIC DNA]</scope>
    <source>
        <strain evidence="3 4">JA3-B52</strain>
    </source>
</reference>
<dbReference type="AlphaFoldDB" id="A0A5C8M3K7"/>
<dbReference type="Proteomes" id="UP000321814">
    <property type="component" value="Unassembled WGS sequence"/>
</dbReference>
<dbReference type="EMBL" id="VRLR01000002">
    <property type="protein sequence ID" value="TXK81990.1"/>
    <property type="molecule type" value="Genomic_DNA"/>
</dbReference>
<comment type="caution">
    <text evidence="3">The sequence shown here is derived from an EMBL/GenBank/DDBJ whole genome shotgun (WGS) entry which is preliminary data.</text>
</comment>
<dbReference type="SUPFAM" id="SSF51338">
    <property type="entry name" value="Composite domain of metallo-dependent hydrolases"/>
    <property type="match status" value="1"/>
</dbReference>
<feature type="chain" id="PRO_5022915654" evidence="1">
    <location>
        <begin position="26"/>
        <end position="481"/>
    </location>
</feature>